<sequence length="154" mass="16767">MKLTSITRSTRAAFTLLELILVMSVMVLVIGVGVGSFAYFEAEDPLDKPAQTLGQMSKHALNTAVIQHRGMTIGFDKESFGVLGGGGGDLGSYSHGKEIKVFLKRWGDKGWSKAEGQLWHFGEQGICEPITVRFENAEGFRDVKFNALTGGITR</sequence>
<reference evidence="2 3" key="1">
    <citation type="submission" date="2019-07" db="EMBL/GenBank/DDBJ databases">
        <title>Whole genome shotgun sequence of Brevifollis gellanilyticus NBRC 108608.</title>
        <authorList>
            <person name="Hosoyama A."/>
            <person name="Uohara A."/>
            <person name="Ohji S."/>
            <person name="Ichikawa N."/>
        </authorList>
    </citation>
    <scope>NUCLEOTIDE SEQUENCE [LARGE SCALE GENOMIC DNA]</scope>
    <source>
        <strain evidence="2 3">NBRC 108608</strain>
    </source>
</reference>
<evidence type="ECO:0000256" key="1">
    <source>
        <dbReference type="SAM" id="Phobius"/>
    </source>
</evidence>
<comment type="caution">
    <text evidence="2">The sequence shown here is derived from an EMBL/GenBank/DDBJ whole genome shotgun (WGS) entry which is preliminary data.</text>
</comment>
<dbReference type="RefSeq" id="WP_146850618.1">
    <property type="nucleotide sequence ID" value="NZ_BKAG01000014.1"/>
</dbReference>
<evidence type="ECO:0000313" key="2">
    <source>
        <dbReference type="EMBL" id="GEP43037.1"/>
    </source>
</evidence>
<dbReference type="EMBL" id="BKAG01000014">
    <property type="protein sequence ID" value="GEP43037.1"/>
    <property type="molecule type" value="Genomic_DNA"/>
</dbReference>
<organism evidence="2 3">
    <name type="scientific">Brevifollis gellanilyticus</name>
    <dbReference type="NCBI Taxonomy" id="748831"/>
    <lineage>
        <taxon>Bacteria</taxon>
        <taxon>Pseudomonadati</taxon>
        <taxon>Verrucomicrobiota</taxon>
        <taxon>Verrucomicrobiia</taxon>
        <taxon>Verrucomicrobiales</taxon>
        <taxon>Verrucomicrobiaceae</taxon>
    </lineage>
</organism>
<name>A0A512M8I2_9BACT</name>
<dbReference type="OrthoDB" id="194275at2"/>
<evidence type="ECO:0000313" key="3">
    <source>
        <dbReference type="Proteomes" id="UP000321577"/>
    </source>
</evidence>
<evidence type="ECO:0008006" key="4">
    <source>
        <dbReference type="Google" id="ProtNLM"/>
    </source>
</evidence>
<dbReference type="Proteomes" id="UP000321577">
    <property type="component" value="Unassembled WGS sequence"/>
</dbReference>
<keyword evidence="1" id="KW-1133">Transmembrane helix</keyword>
<proteinExistence type="predicted"/>
<keyword evidence="1" id="KW-0812">Transmembrane</keyword>
<protein>
    <recommendedName>
        <fullName evidence="4">Prepilin-type N-terminal cleavage/methylation domain-containing protein</fullName>
    </recommendedName>
</protein>
<keyword evidence="1" id="KW-0472">Membrane</keyword>
<feature type="transmembrane region" description="Helical" evidence="1">
    <location>
        <begin position="12"/>
        <end position="40"/>
    </location>
</feature>
<gene>
    <name evidence="2" type="ORF">BGE01nite_23280</name>
</gene>
<accession>A0A512M8I2</accession>
<dbReference type="AlphaFoldDB" id="A0A512M8I2"/>
<keyword evidence="3" id="KW-1185">Reference proteome</keyword>